<evidence type="ECO:0000256" key="4">
    <source>
        <dbReference type="ARBA" id="ARBA00023002"/>
    </source>
</evidence>
<dbReference type="InterPro" id="IPR051914">
    <property type="entry name" value="FAD-linked_OxidoTrans_Type4"/>
</dbReference>
<dbReference type="Pfam" id="PF02913">
    <property type="entry name" value="FAD-oxidase_C"/>
    <property type="match status" value="1"/>
</dbReference>
<dbReference type="Gene3D" id="3.30.465.10">
    <property type="match status" value="1"/>
</dbReference>
<keyword evidence="3" id="KW-0274">FAD</keyword>
<sequence length="469" mass="48658">MTDSIPDMAAERQHTDPDHRAWHQELTDALGEALITGEQTAAATTDRSGWTEPGLPDAVVRARTVADIQATLRIANAHRVPVVTRGAATGLAGGVTAGAGSIVLDVSGLNRILEIDPAEATARVETGVITADLDAAAGAHGLFYAPDPGSVSISTIGGNIATNAGGLRGAKYGVTRDAVLGLEVVLADGRLIRTGRSTLKGVSGYDLTALFTGSEGTLGVIVSATVRLLPIPAETATAAAYFPDVEAAAAAASAIVTAGVRPTTLEMVDGASLAAIDELSGTDYSHRGGAFLLIQTDGYGAAIELQHAVDAFRARATRVDIAADPAEAEQLIAARRLALPAIEARGRMLIEDIAVPRKHLAEVCRQIRAIGEKHGTEVYVVAHAGDGNLHPVFVYQGEQNLIPDNVSRAADEVFQLAIRFGGTLTGEHGVGLLKQRWLADELGEDVLGLSHQVKAVFDPHGILNPGKGI</sequence>
<dbReference type="InterPro" id="IPR016164">
    <property type="entry name" value="FAD-linked_Oxase-like_C"/>
</dbReference>
<dbReference type="InterPro" id="IPR036318">
    <property type="entry name" value="FAD-bd_PCMH-like_sf"/>
</dbReference>
<accession>A0ABP9FQ17</accession>
<feature type="domain" description="FAD-binding PCMH-type" evidence="5">
    <location>
        <begin position="52"/>
        <end position="231"/>
    </location>
</feature>
<dbReference type="PANTHER" id="PTHR42934">
    <property type="entry name" value="GLYCOLATE OXIDASE SUBUNIT GLCD"/>
    <property type="match status" value="1"/>
</dbReference>
<gene>
    <name evidence="6" type="ORF">GCM10025790_03900</name>
</gene>
<keyword evidence="7" id="KW-1185">Reference proteome</keyword>
<keyword evidence="2" id="KW-0285">Flavoprotein</keyword>
<organism evidence="6 7">
    <name type="scientific">Nesterenkonia rhizosphaerae</name>
    <dbReference type="NCBI Taxonomy" id="1348272"/>
    <lineage>
        <taxon>Bacteria</taxon>
        <taxon>Bacillati</taxon>
        <taxon>Actinomycetota</taxon>
        <taxon>Actinomycetes</taxon>
        <taxon>Micrococcales</taxon>
        <taxon>Micrococcaceae</taxon>
        <taxon>Nesterenkonia</taxon>
    </lineage>
</organism>
<dbReference type="Gene3D" id="3.30.70.2740">
    <property type="match status" value="1"/>
</dbReference>
<dbReference type="SUPFAM" id="SSF56176">
    <property type="entry name" value="FAD-binding/transporter-associated domain-like"/>
    <property type="match status" value="1"/>
</dbReference>
<evidence type="ECO:0000256" key="3">
    <source>
        <dbReference type="ARBA" id="ARBA00022827"/>
    </source>
</evidence>
<evidence type="ECO:0000256" key="2">
    <source>
        <dbReference type="ARBA" id="ARBA00022630"/>
    </source>
</evidence>
<dbReference type="SUPFAM" id="SSF55103">
    <property type="entry name" value="FAD-linked oxidases, C-terminal domain"/>
    <property type="match status" value="1"/>
</dbReference>
<protein>
    <submittedName>
        <fullName evidence="6">FAD-linked oxidase C-terminal domain-containing protein</fullName>
    </submittedName>
</protein>
<dbReference type="PROSITE" id="PS51387">
    <property type="entry name" value="FAD_PCMH"/>
    <property type="match status" value="1"/>
</dbReference>
<dbReference type="InterPro" id="IPR016166">
    <property type="entry name" value="FAD-bd_PCMH"/>
</dbReference>
<dbReference type="InterPro" id="IPR016169">
    <property type="entry name" value="FAD-bd_PCMH_sub2"/>
</dbReference>
<dbReference type="EMBL" id="BAABLW010000002">
    <property type="protein sequence ID" value="GAA4912520.1"/>
    <property type="molecule type" value="Genomic_DNA"/>
</dbReference>
<dbReference type="Pfam" id="PF01565">
    <property type="entry name" value="FAD_binding_4"/>
    <property type="match status" value="1"/>
</dbReference>
<reference evidence="7" key="1">
    <citation type="journal article" date="2019" name="Int. J. Syst. Evol. Microbiol.">
        <title>The Global Catalogue of Microorganisms (GCM) 10K type strain sequencing project: providing services to taxonomists for standard genome sequencing and annotation.</title>
        <authorList>
            <consortium name="The Broad Institute Genomics Platform"/>
            <consortium name="The Broad Institute Genome Sequencing Center for Infectious Disease"/>
            <person name="Wu L."/>
            <person name="Ma J."/>
        </authorList>
    </citation>
    <scope>NUCLEOTIDE SEQUENCE [LARGE SCALE GENOMIC DNA]</scope>
    <source>
        <strain evidence="7">JCM 19129</strain>
    </source>
</reference>
<comment type="cofactor">
    <cofactor evidence="1">
        <name>FAD</name>
        <dbReference type="ChEBI" id="CHEBI:57692"/>
    </cofactor>
</comment>
<comment type="caution">
    <text evidence="6">The sequence shown here is derived from an EMBL/GenBank/DDBJ whole genome shotgun (WGS) entry which is preliminary data.</text>
</comment>
<dbReference type="InterPro" id="IPR006094">
    <property type="entry name" value="Oxid_FAD_bind_N"/>
</dbReference>
<evidence type="ECO:0000313" key="7">
    <source>
        <dbReference type="Proteomes" id="UP001500368"/>
    </source>
</evidence>
<dbReference type="Gene3D" id="1.10.45.10">
    <property type="entry name" value="Vanillyl-alcohol Oxidase, Chain A, domain 4"/>
    <property type="match status" value="1"/>
</dbReference>
<evidence type="ECO:0000256" key="1">
    <source>
        <dbReference type="ARBA" id="ARBA00001974"/>
    </source>
</evidence>
<dbReference type="PANTHER" id="PTHR42934:SF2">
    <property type="entry name" value="GLYCOLATE OXIDASE SUBUNIT GLCD"/>
    <property type="match status" value="1"/>
</dbReference>
<dbReference type="InterPro" id="IPR016171">
    <property type="entry name" value="Vanillyl_alc_oxidase_C-sub2"/>
</dbReference>
<name>A0ABP9FQ17_9MICC</name>
<dbReference type="InterPro" id="IPR004113">
    <property type="entry name" value="FAD-bd_oxidored_4_C"/>
</dbReference>
<proteinExistence type="predicted"/>
<dbReference type="Proteomes" id="UP001500368">
    <property type="component" value="Unassembled WGS sequence"/>
</dbReference>
<evidence type="ECO:0000313" key="6">
    <source>
        <dbReference type="EMBL" id="GAA4912520.1"/>
    </source>
</evidence>
<evidence type="ECO:0000259" key="5">
    <source>
        <dbReference type="PROSITE" id="PS51387"/>
    </source>
</evidence>
<keyword evidence="4" id="KW-0560">Oxidoreductase</keyword>